<organism evidence="3 4">
    <name type="scientific">Mesorhizobium calcicola</name>
    <dbReference type="NCBI Taxonomy" id="1300310"/>
    <lineage>
        <taxon>Bacteria</taxon>
        <taxon>Pseudomonadati</taxon>
        <taxon>Pseudomonadota</taxon>
        <taxon>Alphaproteobacteria</taxon>
        <taxon>Hyphomicrobiales</taxon>
        <taxon>Phyllobacteriaceae</taxon>
        <taxon>Mesorhizobium</taxon>
    </lineage>
</organism>
<dbReference type="InterPro" id="IPR050808">
    <property type="entry name" value="Phage_Integrase"/>
</dbReference>
<dbReference type="PANTHER" id="PTHR30629:SF2">
    <property type="entry name" value="PROPHAGE INTEGRASE INTS-RELATED"/>
    <property type="match status" value="1"/>
</dbReference>
<sequence length="534" mass="59967">MGLIMPTERCSIDKTITGKAERMARDGYDGVHIYKHVGREGLQLRVQKNTAAWVVRYKDYTATIGYLFPERNERPIGGHKEALDIASDVKSVLIDQPERREEYILLRHRRVEDGKGGHRRLTHAEALSALRPNSNTWSLRECVEQMISDREKKDADEPLRPASVLEIRTAFKRPCMQRLMDKPASLVTRGEVETARDEVRKTVGASSAKKLVAWVRSVFGYMAKNHSGQSGITGQDPWWELLHAPYKLKERTRKPAISDIVKSLILAEEYLDKPLPGRTMDRPSVGAGVLSGLWWIVLTCQRSDAAMKLKTYNLVDDLKRGDGWKIASWEAEVMKAGQVQMLPIPPRAAAIVDSIRAKGKNAGAKQWAFPSDRDPDVNASRSGVYRILYRLAGRDALIQPKPDGHEPKLKRDGTPRKVLERTGRRDLLAESDVAWWSLHDVRRTLQEVLDNAGISGGASAVLAHEMKSDVNLTVTMTELERDEFMRQRVAKITNAAYGAAQYPKLKAEAMEIWTNALLDEYDCQKAAATEAIAA</sequence>
<evidence type="ECO:0000313" key="3">
    <source>
        <dbReference type="EMBL" id="MFD2054194.1"/>
    </source>
</evidence>
<evidence type="ECO:0000313" key="4">
    <source>
        <dbReference type="Proteomes" id="UP001597349"/>
    </source>
</evidence>
<dbReference type="SUPFAM" id="SSF56349">
    <property type="entry name" value="DNA breaking-rejoining enzymes"/>
    <property type="match status" value="1"/>
</dbReference>
<name>A0ABW4WFC4_9HYPH</name>
<dbReference type="PANTHER" id="PTHR30629">
    <property type="entry name" value="PROPHAGE INTEGRASE"/>
    <property type="match status" value="1"/>
</dbReference>
<keyword evidence="2" id="KW-0229">DNA integration</keyword>
<reference evidence="4" key="1">
    <citation type="journal article" date="2019" name="Int. J. Syst. Evol. Microbiol.">
        <title>The Global Catalogue of Microorganisms (GCM) 10K type strain sequencing project: providing services to taxonomists for standard genome sequencing and annotation.</title>
        <authorList>
            <consortium name="The Broad Institute Genomics Platform"/>
            <consortium name="The Broad Institute Genome Sequencing Center for Infectious Disease"/>
            <person name="Wu L."/>
            <person name="Ma J."/>
        </authorList>
    </citation>
    <scope>NUCLEOTIDE SEQUENCE [LARGE SCALE GENOMIC DNA]</scope>
    <source>
        <strain evidence="4">CGMCC 1.16226</strain>
    </source>
</reference>
<dbReference type="EMBL" id="JBHUGY010000021">
    <property type="protein sequence ID" value="MFD2054194.1"/>
    <property type="molecule type" value="Genomic_DNA"/>
</dbReference>
<dbReference type="Proteomes" id="UP001597349">
    <property type="component" value="Unassembled WGS sequence"/>
</dbReference>
<proteinExistence type="inferred from homology"/>
<evidence type="ECO:0000256" key="1">
    <source>
        <dbReference type="ARBA" id="ARBA00008857"/>
    </source>
</evidence>
<evidence type="ECO:0000256" key="2">
    <source>
        <dbReference type="ARBA" id="ARBA00022908"/>
    </source>
</evidence>
<gene>
    <name evidence="3" type="ORF">ACFSQT_14155</name>
</gene>
<accession>A0ABW4WFC4</accession>
<comment type="similarity">
    <text evidence="1">Belongs to the 'phage' integrase family.</text>
</comment>
<evidence type="ECO:0008006" key="5">
    <source>
        <dbReference type="Google" id="ProtNLM"/>
    </source>
</evidence>
<dbReference type="InterPro" id="IPR011010">
    <property type="entry name" value="DNA_brk_join_enz"/>
</dbReference>
<keyword evidence="4" id="KW-1185">Reference proteome</keyword>
<comment type="caution">
    <text evidence="3">The sequence shown here is derived from an EMBL/GenBank/DDBJ whole genome shotgun (WGS) entry which is preliminary data.</text>
</comment>
<dbReference type="RefSeq" id="WP_379019544.1">
    <property type="nucleotide sequence ID" value="NZ_JBHUGY010000021.1"/>
</dbReference>
<protein>
    <recommendedName>
        <fullName evidence="5">Integrase DNA-binding domain-containing protein</fullName>
    </recommendedName>
</protein>